<dbReference type="Pfam" id="PF08939">
    <property type="entry name" value="Bles03"/>
    <property type="match status" value="1"/>
</dbReference>
<dbReference type="InterPro" id="IPR015034">
    <property type="entry name" value="Bles03"/>
</dbReference>
<evidence type="ECO:0000256" key="1">
    <source>
        <dbReference type="ARBA" id="ARBA00010568"/>
    </source>
</evidence>
<dbReference type="AlphaFoldDB" id="A0A395HTH9"/>
<evidence type="ECO:0000313" key="3">
    <source>
        <dbReference type="EMBL" id="RAL10799.1"/>
    </source>
</evidence>
<dbReference type="VEuPathDB" id="FungiDB:BO97DRAFT_435680"/>
<dbReference type="Proteomes" id="UP000248961">
    <property type="component" value="Unassembled WGS sequence"/>
</dbReference>
<dbReference type="EMBL" id="KZ824292">
    <property type="protein sequence ID" value="RAL10799.1"/>
    <property type="molecule type" value="Genomic_DNA"/>
</dbReference>
<dbReference type="PANTHER" id="PTHR31977">
    <property type="entry name" value="UPF0696 PROTEIN C11ORF68"/>
    <property type="match status" value="1"/>
</dbReference>
<dbReference type="RefSeq" id="XP_025549953.1">
    <property type="nucleotide sequence ID" value="XM_025697744.1"/>
</dbReference>
<sequence>MDGDVAVAELSDESSFYGDDSDDEVGRLEDLVARYNPYEYWELIYPYSLNTIRRKALNVKKREEEEEKKKMTDTSVQEVEIYPPRGRIPSHTNDSVKAEDEDTNMMDISSECNAKRTSSQTATGLTPSNTPADAVGPWIYVSAPGQRLRQADTARLVTDGTRALHRFENDKAALQLQRDRAATGSKQAATRALLLRRQELERELFALARLTGVVSGKWMLFITADRVDEVWAVVAEATARGELGFGAKVATDDGQGRARLVAIYTHDHEDREDVARVLRQMVELGLVKREESPIYYKIDAFTHLEIMANNPWGLKASRFSSRDVLRDAR</sequence>
<organism evidence="3 4">
    <name type="scientific">Aspergillus homomorphus (strain CBS 101889)</name>
    <dbReference type="NCBI Taxonomy" id="1450537"/>
    <lineage>
        <taxon>Eukaryota</taxon>
        <taxon>Fungi</taxon>
        <taxon>Dikarya</taxon>
        <taxon>Ascomycota</taxon>
        <taxon>Pezizomycotina</taxon>
        <taxon>Eurotiomycetes</taxon>
        <taxon>Eurotiomycetidae</taxon>
        <taxon>Eurotiales</taxon>
        <taxon>Aspergillaceae</taxon>
        <taxon>Aspergillus</taxon>
        <taxon>Aspergillus subgen. Circumdati</taxon>
    </lineage>
</organism>
<dbReference type="InterPro" id="IPR023398">
    <property type="entry name" value="TIF_eIF4e-like"/>
</dbReference>
<dbReference type="SUPFAM" id="SSF55418">
    <property type="entry name" value="eIF4e-like"/>
    <property type="match status" value="1"/>
</dbReference>
<proteinExistence type="inferred from homology"/>
<dbReference type="PANTHER" id="PTHR31977:SF1">
    <property type="entry name" value="UPF0696 PROTEIN C11ORF68"/>
    <property type="match status" value="1"/>
</dbReference>
<reference evidence="3 4" key="1">
    <citation type="submission" date="2018-02" db="EMBL/GenBank/DDBJ databases">
        <title>The genomes of Aspergillus section Nigri reveals drivers in fungal speciation.</title>
        <authorList>
            <consortium name="DOE Joint Genome Institute"/>
            <person name="Vesth T.C."/>
            <person name="Nybo J."/>
            <person name="Theobald S."/>
            <person name="Brandl J."/>
            <person name="Frisvad J.C."/>
            <person name="Nielsen K.F."/>
            <person name="Lyhne E.K."/>
            <person name="Kogle M.E."/>
            <person name="Kuo A."/>
            <person name="Riley R."/>
            <person name="Clum A."/>
            <person name="Nolan M."/>
            <person name="Lipzen A."/>
            <person name="Salamov A."/>
            <person name="Henrissat B."/>
            <person name="Wiebenga A."/>
            <person name="De vries R.P."/>
            <person name="Grigoriev I.V."/>
            <person name="Mortensen U.H."/>
            <person name="Andersen M.R."/>
            <person name="Baker S.E."/>
        </authorList>
    </citation>
    <scope>NUCLEOTIDE SEQUENCE [LARGE SCALE GENOMIC DNA]</scope>
    <source>
        <strain evidence="3 4">CBS 101889</strain>
    </source>
</reference>
<name>A0A395HTH9_ASPHC</name>
<protein>
    <submittedName>
        <fullName evidence="3">DUF1917-domain-containing protein</fullName>
    </submittedName>
</protein>
<evidence type="ECO:0000256" key="2">
    <source>
        <dbReference type="SAM" id="MobiDB-lite"/>
    </source>
</evidence>
<comment type="similarity">
    <text evidence="1">Belongs to the UPF0696 family.</text>
</comment>
<evidence type="ECO:0000313" key="4">
    <source>
        <dbReference type="Proteomes" id="UP000248961"/>
    </source>
</evidence>
<feature type="region of interest" description="Disordered" evidence="2">
    <location>
        <begin position="1"/>
        <end position="23"/>
    </location>
</feature>
<dbReference type="GeneID" id="37202033"/>
<keyword evidence="4" id="KW-1185">Reference proteome</keyword>
<accession>A0A395HTH9</accession>
<dbReference type="Gene3D" id="3.30.760.10">
    <property type="entry name" value="RNA Cap, Translation Initiation Factor Eif4e"/>
    <property type="match status" value="1"/>
</dbReference>
<gene>
    <name evidence="3" type="ORF">BO97DRAFT_435680</name>
</gene>
<dbReference type="OrthoDB" id="10067381at2759"/>